<dbReference type="HOGENOM" id="CLU_2241998_0_0_1"/>
<evidence type="ECO:0008006" key="3">
    <source>
        <dbReference type="Google" id="ProtNLM"/>
    </source>
</evidence>
<sequence>MVKWFHVYCPTGFVFKAMEKAAEVGDLAVLEWLASNHENVIWSPSFMDAAATNDHLHVLKWLHANRSEGCTTDAMNGVADGKQLQALQ</sequence>
<dbReference type="EnsemblProtists" id="PYU1_T009421">
    <property type="protein sequence ID" value="PYU1_T009421"/>
    <property type="gene ID" value="PYU1_G009403"/>
</dbReference>
<accession>K3WWS3</accession>
<organism evidence="1 2">
    <name type="scientific">Globisporangium ultimum (strain ATCC 200006 / CBS 805.95 / DAOM BR144)</name>
    <name type="common">Pythium ultimum</name>
    <dbReference type="NCBI Taxonomy" id="431595"/>
    <lineage>
        <taxon>Eukaryota</taxon>
        <taxon>Sar</taxon>
        <taxon>Stramenopiles</taxon>
        <taxon>Oomycota</taxon>
        <taxon>Peronosporomycetes</taxon>
        <taxon>Pythiales</taxon>
        <taxon>Pythiaceae</taxon>
        <taxon>Globisporangium</taxon>
    </lineage>
</organism>
<keyword evidence="2" id="KW-1185">Reference proteome</keyword>
<reference evidence="2" key="1">
    <citation type="journal article" date="2010" name="Genome Biol.">
        <title>Genome sequence of the necrotrophic plant pathogen Pythium ultimum reveals original pathogenicity mechanisms and effector repertoire.</title>
        <authorList>
            <person name="Levesque C.A."/>
            <person name="Brouwer H."/>
            <person name="Cano L."/>
            <person name="Hamilton J.P."/>
            <person name="Holt C."/>
            <person name="Huitema E."/>
            <person name="Raffaele S."/>
            <person name="Robideau G.P."/>
            <person name="Thines M."/>
            <person name="Win J."/>
            <person name="Zerillo M.M."/>
            <person name="Beakes G.W."/>
            <person name="Boore J.L."/>
            <person name="Busam D."/>
            <person name="Dumas B."/>
            <person name="Ferriera S."/>
            <person name="Fuerstenberg S.I."/>
            <person name="Gachon C.M."/>
            <person name="Gaulin E."/>
            <person name="Govers F."/>
            <person name="Grenville-Briggs L."/>
            <person name="Horner N."/>
            <person name="Hostetler J."/>
            <person name="Jiang R.H."/>
            <person name="Johnson J."/>
            <person name="Krajaejun T."/>
            <person name="Lin H."/>
            <person name="Meijer H.J."/>
            <person name="Moore B."/>
            <person name="Morris P."/>
            <person name="Phuntmart V."/>
            <person name="Puiu D."/>
            <person name="Shetty J."/>
            <person name="Stajich J.E."/>
            <person name="Tripathy S."/>
            <person name="Wawra S."/>
            <person name="van West P."/>
            <person name="Whitty B.R."/>
            <person name="Coutinho P.M."/>
            <person name="Henrissat B."/>
            <person name="Martin F."/>
            <person name="Thomas P.D."/>
            <person name="Tyler B.M."/>
            <person name="De Vries R.P."/>
            <person name="Kamoun S."/>
            <person name="Yandell M."/>
            <person name="Tisserat N."/>
            <person name="Buell C.R."/>
        </authorList>
    </citation>
    <scope>NUCLEOTIDE SEQUENCE</scope>
    <source>
        <strain evidence="2">DAOM:BR144</strain>
    </source>
</reference>
<protein>
    <recommendedName>
        <fullName evidence="3">Ankyrin repeat-containing domain</fullName>
    </recommendedName>
</protein>
<dbReference type="AlphaFoldDB" id="K3WWS3"/>
<reference evidence="2" key="2">
    <citation type="submission" date="2010-04" db="EMBL/GenBank/DDBJ databases">
        <authorList>
            <person name="Buell R."/>
            <person name="Hamilton J."/>
            <person name="Hostetler J."/>
        </authorList>
    </citation>
    <scope>NUCLEOTIDE SEQUENCE [LARGE SCALE GENOMIC DNA]</scope>
    <source>
        <strain evidence="2">DAOM:BR144</strain>
    </source>
</reference>
<dbReference type="SUPFAM" id="SSF140860">
    <property type="entry name" value="Pseudo ankyrin repeat-like"/>
    <property type="match status" value="1"/>
</dbReference>
<dbReference type="PANTHER" id="PTHR46586">
    <property type="entry name" value="ANKYRIN REPEAT-CONTAINING PROTEIN"/>
    <property type="match status" value="1"/>
</dbReference>
<dbReference type="EMBL" id="GL376622">
    <property type="status" value="NOT_ANNOTATED_CDS"/>
    <property type="molecule type" value="Genomic_DNA"/>
</dbReference>
<dbReference type="PANTHER" id="PTHR46586:SF3">
    <property type="entry name" value="ANKYRIN REPEAT-CONTAINING PROTEIN"/>
    <property type="match status" value="1"/>
</dbReference>
<evidence type="ECO:0000313" key="2">
    <source>
        <dbReference type="Proteomes" id="UP000019132"/>
    </source>
</evidence>
<name>K3WWS3_GLOUD</name>
<evidence type="ECO:0000313" key="1">
    <source>
        <dbReference type="EnsemblProtists" id="PYU1_T009421"/>
    </source>
</evidence>
<reference evidence="1" key="3">
    <citation type="submission" date="2015-02" db="UniProtKB">
        <authorList>
            <consortium name="EnsemblProtists"/>
        </authorList>
    </citation>
    <scope>IDENTIFICATION</scope>
    <source>
        <strain evidence="1">DAOM BR144</strain>
    </source>
</reference>
<proteinExistence type="predicted"/>
<dbReference type="InParanoid" id="K3WWS3"/>
<dbReference type="Proteomes" id="UP000019132">
    <property type="component" value="Unassembled WGS sequence"/>
</dbReference>
<dbReference type="VEuPathDB" id="FungiDB:PYU1_G009403"/>
<dbReference type="InterPro" id="IPR052050">
    <property type="entry name" value="SecEffector_AnkRepeat"/>
</dbReference>